<dbReference type="Gene3D" id="2.60.40.10">
    <property type="entry name" value="Immunoglobulins"/>
    <property type="match status" value="1"/>
</dbReference>
<evidence type="ECO:0000313" key="5">
    <source>
        <dbReference type="EMBL" id="CAF1179637.1"/>
    </source>
</evidence>
<keyword evidence="3" id="KW-0732">Signal</keyword>
<protein>
    <recommendedName>
        <fullName evidence="2">alpha-L-rhamnosidase</fullName>
        <ecNumber evidence="2">3.2.1.40</ecNumber>
    </recommendedName>
</protein>
<dbReference type="Gene3D" id="2.60.120.260">
    <property type="entry name" value="Galactose-binding domain-like"/>
    <property type="match status" value="2"/>
</dbReference>
<sequence>MFWLYLTVICSVVATSAQQLAPPPFDVRIDHYKVDTTKDLVINTPRPGLSWKLPLFTERNVQQTAYQIQIQSDTDKWDSEKILSSRSTHVSHETMKDLQSSTHYQIRLRVWTSLSGQASSWTNWIQFRTSVFNLHEYIMQKNDDVHWIGSTQIYMNELRKEFNVSSTSPIRTATVLISGIGYYELYVNGQSVDPSRKLDPGWTTYEKRTLMVSYDLTPMIKGGMNAVGVKLGNGWYSQEQYVPPSASEPNYGPPRLMFALSIVFVSSETMSVVSDQTWKGRQGSIVHDSVYNGEIVDSRNDRVDWAKVGFNDSFSLWVTPEIMQSPINVAANGQLSLQDMPPIRAGVDALQFEIGNPLNLENSYLSKEDLAGIQGGNLHDGGVLKPISVSTPVLGVHTFDMGQNMVGWCRFHFHGPRGLGIYIRHAEVLAQPVDSTKQSYGGIYTENLRGATQTDSYILRGDPNGEIYEPRFTVHGFRYISVYGSPVGLSVNDVECPVVHSQTTVKGHFASIYGSPVGLSVNDVECPVVHSQTTVKGHFASSNPIINQIQHNVQWGQLGNSMSLPTDCPQRDERKGWMGDAALTVNEALYNFDLIKFYLNFLNLITDIQLADGSIADTVPVTFGGYPSDPNWGTALPTITWQLYRHYNDEQILRDHYSSIRAYVEALRAGYKNTGLAKLAYHYGDWVPPPPQPMTNVYLIASFAFMHDVSLLINMSQIIGFTNDTQAYTGFYTQLAEEFHRVFFTPSGGYYADGMQAAQILALALPNVVPASARDSVFQHLLQDINAKGNHTSTGIVSTAQLFPLLSDNGQHNLAVQLVSSTTYPSYGYMFNNPYENATTMWELWDAPMEGPGMNSRNHHMFASIGAWFYSHLAGIDFQSGLIVIHPRMVSEDKKHLLSKVDCQLNTLYGLVHVSYTRDERSTFANSILLRVSIPTNAKAHVVFEPLFPNAKCVLLTESNKVMWSITDKDNTVSHDAQTGLMTVQIGSGEYEYQAFWE</sequence>
<dbReference type="InterPro" id="IPR016007">
    <property type="entry name" value="Alpha_rhamnosid"/>
</dbReference>
<dbReference type="EMBL" id="CAJNOE010000371">
    <property type="protein sequence ID" value="CAF1179637.1"/>
    <property type="molecule type" value="Genomic_DNA"/>
</dbReference>
<dbReference type="PIRSF" id="PIRSF010631">
    <property type="entry name" value="A-rhamnsds"/>
    <property type="match status" value="1"/>
</dbReference>
<dbReference type="InterPro" id="IPR013737">
    <property type="entry name" value="Bac_rhamnosid_N"/>
</dbReference>
<dbReference type="InterPro" id="IPR012341">
    <property type="entry name" value="6hp_glycosidase-like_sf"/>
</dbReference>
<dbReference type="EC" id="3.2.1.40" evidence="2"/>
<dbReference type="InterPro" id="IPR013783">
    <property type="entry name" value="Ig-like_fold"/>
</dbReference>
<dbReference type="GO" id="GO:0005975">
    <property type="term" value="P:carbohydrate metabolic process"/>
    <property type="evidence" value="ECO:0007669"/>
    <property type="project" value="InterPro"/>
</dbReference>
<dbReference type="Pfam" id="PF17389">
    <property type="entry name" value="Bac_rhamnosid6H"/>
    <property type="match status" value="1"/>
</dbReference>
<dbReference type="CDD" id="cd00063">
    <property type="entry name" value="FN3"/>
    <property type="match status" value="1"/>
</dbReference>
<dbReference type="SUPFAM" id="SSF48208">
    <property type="entry name" value="Six-hairpin glycosidases"/>
    <property type="match status" value="1"/>
</dbReference>
<name>A0A814UYP9_9BILA</name>
<dbReference type="InterPro" id="IPR008928">
    <property type="entry name" value="6-hairpin_glycosidase_sf"/>
</dbReference>
<dbReference type="Proteomes" id="UP000663860">
    <property type="component" value="Unassembled WGS sequence"/>
</dbReference>
<dbReference type="AlphaFoldDB" id="A0A814UYP9"/>
<dbReference type="GO" id="GO:0030596">
    <property type="term" value="F:alpha-L-rhamnosidase activity"/>
    <property type="evidence" value="ECO:0007669"/>
    <property type="project" value="UniProtKB-EC"/>
</dbReference>
<accession>A0A814UYP9</accession>
<dbReference type="InterPro" id="IPR008902">
    <property type="entry name" value="Rhamnosid_concanavalin"/>
</dbReference>
<dbReference type="Gene3D" id="2.60.420.10">
    <property type="entry name" value="Maltose phosphorylase, domain 3"/>
    <property type="match status" value="1"/>
</dbReference>
<dbReference type="InterPro" id="IPR035396">
    <property type="entry name" value="Bac_rhamnosid6H"/>
</dbReference>
<feature type="chain" id="PRO_5032396556" description="alpha-L-rhamnosidase" evidence="3">
    <location>
        <begin position="18"/>
        <end position="998"/>
    </location>
</feature>
<evidence type="ECO:0000313" key="6">
    <source>
        <dbReference type="Proteomes" id="UP000663860"/>
    </source>
</evidence>
<reference evidence="5" key="1">
    <citation type="submission" date="2021-02" db="EMBL/GenBank/DDBJ databases">
        <authorList>
            <person name="Nowell W R."/>
        </authorList>
    </citation>
    <scope>NUCLEOTIDE SEQUENCE</scope>
</reference>
<feature type="domain" description="Fibronectin type-III" evidence="4">
    <location>
        <begin position="23"/>
        <end position="132"/>
    </location>
</feature>
<gene>
    <name evidence="5" type="ORF">IZO911_LOCUS27385</name>
</gene>
<feature type="signal peptide" evidence="3">
    <location>
        <begin position="1"/>
        <end position="17"/>
    </location>
</feature>
<proteinExistence type="predicted"/>
<dbReference type="Gene3D" id="1.50.10.10">
    <property type="match status" value="1"/>
</dbReference>
<dbReference type="InterPro" id="IPR003961">
    <property type="entry name" value="FN3_dom"/>
</dbReference>
<dbReference type="Pfam" id="PF08531">
    <property type="entry name" value="Bac_rhamnosid_N"/>
    <property type="match status" value="1"/>
</dbReference>
<dbReference type="InterPro" id="IPR036116">
    <property type="entry name" value="FN3_sf"/>
</dbReference>
<dbReference type="PANTHER" id="PTHR33307">
    <property type="entry name" value="ALPHA-RHAMNOSIDASE (EUROFUNG)"/>
    <property type="match status" value="1"/>
</dbReference>
<evidence type="ECO:0000256" key="2">
    <source>
        <dbReference type="ARBA" id="ARBA00012652"/>
    </source>
</evidence>
<dbReference type="Pfam" id="PF25788">
    <property type="entry name" value="Ig_Rha78A_N"/>
    <property type="match status" value="1"/>
</dbReference>
<organism evidence="5 6">
    <name type="scientific">Adineta steineri</name>
    <dbReference type="NCBI Taxonomy" id="433720"/>
    <lineage>
        <taxon>Eukaryota</taxon>
        <taxon>Metazoa</taxon>
        <taxon>Spiralia</taxon>
        <taxon>Gnathifera</taxon>
        <taxon>Rotifera</taxon>
        <taxon>Eurotatoria</taxon>
        <taxon>Bdelloidea</taxon>
        <taxon>Adinetida</taxon>
        <taxon>Adinetidae</taxon>
        <taxon>Adineta</taxon>
    </lineage>
</organism>
<evidence type="ECO:0000256" key="1">
    <source>
        <dbReference type="ARBA" id="ARBA00001445"/>
    </source>
</evidence>
<dbReference type="PANTHER" id="PTHR33307:SF6">
    <property type="entry name" value="ALPHA-RHAMNOSIDASE (EUROFUNG)-RELATED"/>
    <property type="match status" value="1"/>
</dbReference>
<evidence type="ECO:0000259" key="4">
    <source>
        <dbReference type="PROSITE" id="PS50853"/>
    </source>
</evidence>
<dbReference type="PROSITE" id="PS50853">
    <property type="entry name" value="FN3"/>
    <property type="match status" value="1"/>
</dbReference>
<dbReference type="SUPFAM" id="SSF49265">
    <property type="entry name" value="Fibronectin type III"/>
    <property type="match status" value="1"/>
</dbReference>
<dbReference type="Pfam" id="PF05592">
    <property type="entry name" value="Bac_rhamnosid"/>
    <property type="match status" value="1"/>
</dbReference>
<comment type="catalytic activity">
    <reaction evidence="1">
        <text>Hydrolysis of terminal non-reducing alpha-L-rhamnose residues in alpha-L-rhamnosides.</text>
        <dbReference type="EC" id="3.2.1.40"/>
    </reaction>
</comment>
<evidence type="ECO:0000256" key="3">
    <source>
        <dbReference type="SAM" id="SignalP"/>
    </source>
</evidence>
<comment type="caution">
    <text evidence="5">The sequence shown here is derived from an EMBL/GenBank/DDBJ whole genome shotgun (WGS) entry which is preliminary data.</text>
</comment>